<keyword evidence="5 7" id="KW-0342">GTP-binding</keyword>
<feature type="compositionally biased region" description="Acidic residues" evidence="8">
    <location>
        <begin position="569"/>
        <end position="597"/>
    </location>
</feature>
<evidence type="ECO:0000256" key="1">
    <source>
        <dbReference type="ARBA" id="ARBA00003892"/>
    </source>
</evidence>
<dbReference type="InterPro" id="IPR006073">
    <property type="entry name" value="GTP-bd"/>
</dbReference>
<evidence type="ECO:0000313" key="11">
    <source>
        <dbReference type="Proteomes" id="UP000886653"/>
    </source>
</evidence>
<feature type="compositionally biased region" description="Polar residues" evidence="8">
    <location>
        <begin position="610"/>
        <end position="624"/>
    </location>
</feature>
<dbReference type="Gene3D" id="1.10.1580.10">
    <property type="match status" value="1"/>
</dbReference>
<evidence type="ECO:0000256" key="2">
    <source>
        <dbReference type="ARBA" id="ARBA00004604"/>
    </source>
</evidence>
<feature type="region of interest" description="Disordered" evidence="8">
    <location>
        <begin position="1"/>
        <end position="24"/>
    </location>
</feature>
<dbReference type="PRINTS" id="PR00326">
    <property type="entry name" value="GTP1OBG"/>
</dbReference>
<evidence type="ECO:0000256" key="5">
    <source>
        <dbReference type="ARBA" id="ARBA00023134"/>
    </source>
</evidence>
<dbReference type="PANTHER" id="PTHR11089:SF9">
    <property type="entry name" value="NUCLEOLAR GTP-BINDING PROTEIN 2"/>
    <property type="match status" value="1"/>
</dbReference>
<sequence length="761" mass="83805">MAPKVHRKLRSSTSAGPIKQHVKGENFYRDASKAKRVKMLSNDGGKAIRDKDGKIIKAAAFQSSDAPAGRIQPDRRWFGNTRVISQKALDHFRTSLAEKQADPYSVILKQNKLPMSLLESDADRAGGKGTKVDLVTAEPFEQTFGPKQRRKRPRLSGAGTFEELLKEAEDSNANKKSKSLAGEKLPPVDGLGQLIEGAEEQLEEIDDGNEELHNVAVDYILSAGTSKRIWSELYKVIDSSDVILHVLDARDPLGTRCLSVENYLAKEKRGKKLVYILNKVDLVPGWVAARWVKYLSKSHPTIAFHASINNSFGKGSLIQLLRQFSSLFSDRKQISVGFIGYPNVGKSSIINTLKKKKVCNVAPIPGETKIWQYITLMRRIYLIDCPGIVPPSSRDNEASKVLKGVVRVEHLSSPTDHIPALLSRIRPEYMQRTYGVADWTDTEDFLTKLARKSGKLLKGGEPDLRTVATVVLNDWIRGKIPYFVPPPTQIPGMKTLTSKSTEKGDTVMDSNLVADKDTQTEKVGIVKGVSQPLHQIVRSNKFLEDDEVGEIEHAEEAEPVPEAERIENDLEEDVDSSEGDEWSGIGSDDDDDEELCFEDLLPNAFKASDANPSSTTPKTSSGNLEPSLLLATDGKGKCDNVESELQSEPESSDDEDDDDIEVILESSGSPQAGGKKTQKASSHAKGKRRANDEGSDSENETGKSHKEARMKTNKKKAENFFTHANVKNKNRSRKIPKAGESDGPKRGGKCTGRGKVGKRGK</sequence>
<dbReference type="PROSITE" id="PS51721">
    <property type="entry name" value="G_CP"/>
    <property type="match status" value="1"/>
</dbReference>
<evidence type="ECO:0000313" key="10">
    <source>
        <dbReference type="EMBL" id="KAG0148210.1"/>
    </source>
</evidence>
<feature type="domain" description="CP-type G" evidence="9">
    <location>
        <begin position="230"/>
        <end position="391"/>
    </location>
</feature>
<comment type="caution">
    <text evidence="10">The sequence shown here is derived from an EMBL/GenBank/DDBJ whole genome shotgun (WGS) entry which is preliminary data.</text>
</comment>
<dbReference type="Proteomes" id="UP000886653">
    <property type="component" value="Unassembled WGS sequence"/>
</dbReference>
<accession>A0A9P6TDZ3</accession>
<evidence type="ECO:0000259" key="9">
    <source>
        <dbReference type="PROSITE" id="PS51721"/>
    </source>
</evidence>
<evidence type="ECO:0000256" key="6">
    <source>
        <dbReference type="ARBA" id="ARBA00023242"/>
    </source>
</evidence>
<keyword evidence="11" id="KW-1185">Reference proteome</keyword>
<comment type="function">
    <text evidence="1 7">GTPase that associates with pre-60S ribosomal subunits in the nucleolus and is required for their nuclear export and maturation.</text>
</comment>
<reference evidence="10" key="1">
    <citation type="submission" date="2013-11" db="EMBL/GenBank/DDBJ databases">
        <title>Genome sequence of the fusiform rust pathogen reveals effectors for host alternation and coevolution with pine.</title>
        <authorList>
            <consortium name="DOE Joint Genome Institute"/>
            <person name="Smith K."/>
            <person name="Pendleton A."/>
            <person name="Kubisiak T."/>
            <person name="Anderson C."/>
            <person name="Salamov A."/>
            <person name="Aerts A."/>
            <person name="Riley R."/>
            <person name="Clum A."/>
            <person name="Lindquist E."/>
            <person name="Ence D."/>
            <person name="Campbell M."/>
            <person name="Kronenberg Z."/>
            <person name="Feau N."/>
            <person name="Dhillon B."/>
            <person name="Hamelin R."/>
            <person name="Burleigh J."/>
            <person name="Smith J."/>
            <person name="Yandell M."/>
            <person name="Nelson C."/>
            <person name="Grigoriev I."/>
            <person name="Davis J."/>
        </authorList>
    </citation>
    <scope>NUCLEOTIDE SEQUENCE</scope>
    <source>
        <strain evidence="10">G11</strain>
    </source>
</reference>
<gene>
    <name evidence="10" type="ORF">CROQUDRAFT_41630</name>
</gene>
<dbReference type="GO" id="GO:0005730">
    <property type="term" value="C:nucleolus"/>
    <property type="evidence" value="ECO:0007669"/>
    <property type="project" value="UniProtKB-SubCell"/>
</dbReference>
<comment type="similarity">
    <text evidence="7">Belongs to the TRAFAC class YlqF/YawG GTPase family. NOG2 subfamily.</text>
</comment>
<evidence type="ECO:0000256" key="7">
    <source>
        <dbReference type="RuleBase" id="RU364023"/>
    </source>
</evidence>
<proteinExistence type="inferred from homology"/>
<dbReference type="InterPro" id="IPR024929">
    <property type="entry name" value="GNL2_CP_dom"/>
</dbReference>
<dbReference type="FunFam" id="1.10.1580.10:FF:000001">
    <property type="entry name" value="Nucleolar GTP-binding protein 2"/>
    <property type="match status" value="1"/>
</dbReference>
<dbReference type="FunFam" id="3.40.50.300:FF:000559">
    <property type="entry name" value="Nuclear/nucleolar GTPase 2"/>
    <property type="match status" value="1"/>
</dbReference>
<feature type="compositionally biased region" description="Basic residues" evidence="8">
    <location>
        <begin position="726"/>
        <end position="736"/>
    </location>
</feature>
<dbReference type="Pfam" id="PF08153">
    <property type="entry name" value="NGP1NT"/>
    <property type="match status" value="1"/>
</dbReference>
<dbReference type="EMBL" id="MU167239">
    <property type="protein sequence ID" value="KAG0148210.1"/>
    <property type="molecule type" value="Genomic_DNA"/>
</dbReference>
<dbReference type="InterPro" id="IPR050755">
    <property type="entry name" value="TRAFAC_YlqF/YawG_RiboMat"/>
</dbReference>
<dbReference type="OrthoDB" id="444945at2759"/>
<protein>
    <recommendedName>
        <fullName evidence="3 7">Nucleolar GTP-binding protein 2</fullName>
    </recommendedName>
</protein>
<name>A0A9P6TDZ3_9BASI</name>
<dbReference type="InterPro" id="IPR027417">
    <property type="entry name" value="P-loop_NTPase"/>
</dbReference>
<feature type="compositionally biased region" description="Basic and acidic residues" evidence="8">
    <location>
        <begin position="700"/>
        <end position="718"/>
    </location>
</feature>
<keyword evidence="4 7" id="KW-0547">Nucleotide-binding</keyword>
<evidence type="ECO:0000256" key="4">
    <source>
        <dbReference type="ARBA" id="ARBA00022741"/>
    </source>
</evidence>
<evidence type="ECO:0000256" key="8">
    <source>
        <dbReference type="SAM" id="MobiDB-lite"/>
    </source>
</evidence>
<keyword evidence="6 7" id="KW-0539">Nucleus</keyword>
<dbReference type="AlphaFoldDB" id="A0A9P6TDZ3"/>
<dbReference type="InterPro" id="IPR023179">
    <property type="entry name" value="GTP-bd_ortho_bundle_sf"/>
</dbReference>
<organism evidence="10 11">
    <name type="scientific">Cronartium quercuum f. sp. fusiforme G11</name>
    <dbReference type="NCBI Taxonomy" id="708437"/>
    <lineage>
        <taxon>Eukaryota</taxon>
        <taxon>Fungi</taxon>
        <taxon>Dikarya</taxon>
        <taxon>Basidiomycota</taxon>
        <taxon>Pucciniomycotina</taxon>
        <taxon>Pucciniomycetes</taxon>
        <taxon>Pucciniales</taxon>
        <taxon>Coleosporiaceae</taxon>
        <taxon>Cronartium</taxon>
    </lineage>
</organism>
<feature type="compositionally biased region" description="Basic residues" evidence="8">
    <location>
        <begin position="1"/>
        <end position="10"/>
    </location>
</feature>
<evidence type="ECO:0000256" key="3">
    <source>
        <dbReference type="ARBA" id="ARBA00022127"/>
    </source>
</evidence>
<dbReference type="GO" id="GO:0005525">
    <property type="term" value="F:GTP binding"/>
    <property type="evidence" value="ECO:0007669"/>
    <property type="project" value="UniProtKB-KW"/>
</dbReference>
<dbReference type="Gene3D" id="3.40.50.300">
    <property type="entry name" value="P-loop containing nucleotide triphosphate hydrolases"/>
    <property type="match status" value="1"/>
</dbReference>
<dbReference type="PANTHER" id="PTHR11089">
    <property type="entry name" value="GTP-BINDING PROTEIN-RELATED"/>
    <property type="match status" value="1"/>
</dbReference>
<dbReference type="InterPro" id="IPR012971">
    <property type="entry name" value="NOG2_N_dom"/>
</dbReference>
<feature type="compositionally biased region" description="Basic residues" evidence="8">
    <location>
        <begin position="676"/>
        <end position="688"/>
    </location>
</feature>
<feature type="compositionally biased region" description="Basic and acidic residues" evidence="8">
    <location>
        <begin position="550"/>
        <end position="568"/>
    </location>
</feature>
<feature type="region of interest" description="Disordered" evidence="8">
    <location>
        <begin position="550"/>
        <end position="761"/>
    </location>
</feature>
<comment type="subcellular location">
    <subcellularLocation>
        <location evidence="2 7">Nucleus</location>
        <location evidence="2 7">Nucleolus</location>
    </subcellularLocation>
</comment>
<dbReference type="CDD" id="cd01858">
    <property type="entry name" value="NGP_1"/>
    <property type="match status" value="1"/>
</dbReference>
<dbReference type="SUPFAM" id="SSF52540">
    <property type="entry name" value="P-loop containing nucleoside triphosphate hydrolases"/>
    <property type="match status" value="1"/>
</dbReference>
<dbReference type="InterPro" id="IPR030378">
    <property type="entry name" value="G_CP_dom"/>
</dbReference>
<feature type="compositionally biased region" description="Acidic residues" evidence="8">
    <location>
        <begin position="641"/>
        <end position="662"/>
    </location>
</feature>
<dbReference type="Pfam" id="PF01926">
    <property type="entry name" value="MMR_HSR1"/>
    <property type="match status" value="1"/>
</dbReference>